<proteinExistence type="predicted"/>
<keyword evidence="1" id="KW-0472">Membrane</keyword>
<evidence type="ECO:0000313" key="2">
    <source>
        <dbReference type="EMBL" id="ALI36269.1"/>
    </source>
</evidence>
<keyword evidence="1" id="KW-0812">Transmembrane</keyword>
<dbReference type="Proteomes" id="UP000058925">
    <property type="component" value="Chromosome"/>
</dbReference>
<feature type="transmembrane region" description="Helical" evidence="1">
    <location>
        <begin position="119"/>
        <end position="139"/>
    </location>
</feature>
<accession>A0A654M199</accession>
<name>A0A654M199_9ARCH</name>
<organism evidence="2 3">
    <name type="scientific">Candidatus Nitrosocosmicus oleophilus</name>
    <dbReference type="NCBI Taxonomy" id="1353260"/>
    <lineage>
        <taxon>Archaea</taxon>
        <taxon>Nitrososphaerota</taxon>
        <taxon>Nitrososphaeria</taxon>
        <taxon>Nitrososphaerales</taxon>
        <taxon>Nitrososphaeraceae</taxon>
        <taxon>Candidatus Nitrosocosmicus</taxon>
    </lineage>
</organism>
<protein>
    <submittedName>
        <fullName evidence="2">Uncharacterized protein</fullName>
    </submittedName>
</protein>
<keyword evidence="3" id="KW-1185">Reference proteome</keyword>
<evidence type="ECO:0000313" key="3">
    <source>
        <dbReference type="Proteomes" id="UP000058925"/>
    </source>
</evidence>
<dbReference type="AlphaFoldDB" id="A0A654M199"/>
<keyword evidence="1" id="KW-1133">Transmembrane helix</keyword>
<sequence>MVLAPTFFLTPVILAQSSENPSASDKTANQTAAQLDRIIELLEQSRRGSTFALYITIIVFMTGLAFVIFGLYIGQEHKLSLFTKRLYLLAYFSLIVPVTVILVRFIVTQLIAGQLNDPLLVVAFLLIIPITASYILMGVKVRHDTIRSPPS</sequence>
<reference evidence="3" key="1">
    <citation type="submission" date="2015-10" db="EMBL/GenBank/DDBJ databases">
        <title>Niche specialization of a soil ammonia-oxidizing archaeon, Candidatus Nitrosocosmicus oleophilus.</title>
        <authorList>
            <person name="Jung M.-Y."/>
            <person name="Rhee S.-K."/>
        </authorList>
    </citation>
    <scope>NUCLEOTIDE SEQUENCE [LARGE SCALE GENOMIC DNA]</scope>
    <source>
        <strain evidence="3">MY3</strain>
    </source>
</reference>
<feature type="transmembrane region" description="Helical" evidence="1">
    <location>
        <begin position="51"/>
        <end position="74"/>
    </location>
</feature>
<feature type="transmembrane region" description="Helical" evidence="1">
    <location>
        <begin position="86"/>
        <end position="107"/>
    </location>
</feature>
<gene>
    <name evidence="2" type="ORF">NMY3_02068</name>
</gene>
<evidence type="ECO:0000256" key="1">
    <source>
        <dbReference type="SAM" id="Phobius"/>
    </source>
</evidence>
<dbReference type="KEGG" id="taa:NMY3_02068"/>
<dbReference type="EMBL" id="CP012850">
    <property type="protein sequence ID" value="ALI36269.1"/>
    <property type="molecule type" value="Genomic_DNA"/>
</dbReference>